<dbReference type="Pfam" id="PF02657">
    <property type="entry name" value="SufE"/>
    <property type="match status" value="1"/>
</dbReference>
<dbReference type="Gene3D" id="3.90.1010.10">
    <property type="match status" value="1"/>
</dbReference>
<evidence type="ECO:0000313" key="3">
    <source>
        <dbReference type="Proteomes" id="UP000290289"/>
    </source>
</evidence>
<dbReference type="InterPro" id="IPR003808">
    <property type="entry name" value="Fe-S_metab-assoc_dom"/>
</dbReference>
<sequence>MVLIVFSSSPSASFKPNKSLTFKFNTSWVKHLLHYATLLPPFDDSSLVDSKQVIGCTARVWLQAEMDEEGKMRFAANNNSEITKGFYFCLVLVLDDALPEEVLQVKTGILLSLSVGLSGA</sequence>
<feature type="domain" description="Fe-S metabolism associated" evidence="1">
    <location>
        <begin position="29"/>
        <end position="108"/>
    </location>
</feature>
<name>A0A498J5Y3_MALDO</name>
<reference evidence="2 3" key="1">
    <citation type="submission" date="2018-10" db="EMBL/GenBank/DDBJ databases">
        <title>A high-quality apple genome assembly.</title>
        <authorList>
            <person name="Hu J."/>
        </authorList>
    </citation>
    <scope>NUCLEOTIDE SEQUENCE [LARGE SCALE GENOMIC DNA]</scope>
    <source>
        <strain evidence="3">cv. HFTH1</strain>
        <tissue evidence="2">Young leaf</tissue>
    </source>
</reference>
<dbReference type="EMBL" id="RDQH01000335">
    <property type="protein sequence ID" value="RXH90145.1"/>
    <property type="molecule type" value="Genomic_DNA"/>
</dbReference>
<evidence type="ECO:0000259" key="1">
    <source>
        <dbReference type="Pfam" id="PF02657"/>
    </source>
</evidence>
<dbReference type="SUPFAM" id="SSF82649">
    <property type="entry name" value="SufE/NifU"/>
    <property type="match status" value="1"/>
</dbReference>
<comment type="caution">
    <text evidence="2">The sequence shown here is derived from an EMBL/GenBank/DDBJ whole genome shotgun (WGS) entry which is preliminary data.</text>
</comment>
<dbReference type="Proteomes" id="UP000290289">
    <property type="component" value="Chromosome 9"/>
</dbReference>
<dbReference type="PANTHER" id="PTHR43597:SF6">
    <property type="entry name" value="FE-S METABOLISM ASSOCIATED DOMAIN-CONTAINING PROTEIN"/>
    <property type="match status" value="1"/>
</dbReference>
<dbReference type="PANTHER" id="PTHR43597">
    <property type="entry name" value="SULFUR ACCEPTOR PROTEIN CSDE"/>
    <property type="match status" value="1"/>
</dbReference>
<gene>
    <name evidence="2" type="ORF">DVH24_032502</name>
</gene>
<proteinExistence type="predicted"/>
<dbReference type="AlphaFoldDB" id="A0A498J5Y3"/>
<evidence type="ECO:0000313" key="2">
    <source>
        <dbReference type="EMBL" id="RXH90145.1"/>
    </source>
</evidence>
<organism evidence="2 3">
    <name type="scientific">Malus domestica</name>
    <name type="common">Apple</name>
    <name type="synonym">Pyrus malus</name>
    <dbReference type="NCBI Taxonomy" id="3750"/>
    <lineage>
        <taxon>Eukaryota</taxon>
        <taxon>Viridiplantae</taxon>
        <taxon>Streptophyta</taxon>
        <taxon>Embryophyta</taxon>
        <taxon>Tracheophyta</taxon>
        <taxon>Spermatophyta</taxon>
        <taxon>Magnoliopsida</taxon>
        <taxon>eudicotyledons</taxon>
        <taxon>Gunneridae</taxon>
        <taxon>Pentapetalae</taxon>
        <taxon>rosids</taxon>
        <taxon>fabids</taxon>
        <taxon>Rosales</taxon>
        <taxon>Rosaceae</taxon>
        <taxon>Amygdaloideae</taxon>
        <taxon>Maleae</taxon>
        <taxon>Malus</taxon>
    </lineage>
</organism>
<dbReference type="STRING" id="3750.A0A498J5Y3"/>
<protein>
    <recommendedName>
        <fullName evidence="1">Fe-S metabolism associated domain-containing protein</fullName>
    </recommendedName>
</protein>
<accession>A0A498J5Y3</accession>
<keyword evidence="3" id="KW-1185">Reference proteome</keyword>